<evidence type="ECO:0000313" key="2">
    <source>
        <dbReference type="EMBL" id="OMJ28523.1"/>
    </source>
</evidence>
<dbReference type="AlphaFoldDB" id="A0A1R1YNR9"/>
<name>A0A1R1YNR9_9FUNG</name>
<dbReference type="EMBL" id="LSSM01000562">
    <property type="protein sequence ID" value="OMJ28523.1"/>
    <property type="molecule type" value="Genomic_DNA"/>
</dbReference>
<organism evidence="2 3">
    <name type="scientific">Smittium culicis</name>
    <dbReference type="NCBI Taxonomy" id="133412"/>
    <lineage>
        <taxon>Eukaryota</taxon>
        <taxon>Fungi</taxon>
        <taxon>Fungi incertae sedis</taxon>
        <taxon>Zoopagomycota</taxon>
        <taxon>Kickxellomycotina</taxon>
        <taxon>Harpellomycetes</taxon>
        <taxon>Harpellales</taxon>
        <taxon>Legeriomycetaceae</taxon>
        <taxon>Smittium</taxon>
    </lineage>
</organism>
<dbReference type="Proteomes" id="UP000187429">
    <property type="component" value="Unassembled WGS sequence"/>
</dbReference>
<feature type="compositionally biased region" description="Low complexity" evidence="1">
    <location>
        <begin position="35"/>
        <end position="47"/>
    </location>
</feature>
<proteinExistence type="predicted"/>
<keyword evidence="3" id="KW-1185">Reference proteome</keyword>
<gene>
    <name evidence="2" type="ORF">AYI69_g2005</name>
</gene>
<sequence length="539" mass="60506">MSQNEESIIQEPVPSWTQEILFRLCNLESQAQNVTAPSYASATTPTADSIDMSDNETSRDLYIVDRAPPRDLLAYPELLDSIPSSKNDFFRSPLTDAARRKFIGLCPKNESIVYEPPSLNEFGISSEAKKDDSKLFDIKYRLSGLTRPIDYYVNTILQREPNSLPAESAIEFANAIRILLSNLSSHVTQLRMDNAFGNAKIPGKAPQILPASSNSLFDPKELVEHVAPNKAIQKAIVTTRETITNLKQQTCQIQARYMARTDSGRKEVPLLGTRIAGLFAAALLVTGEVLESSGRGKAESLEKSVGETHKRSLGQICDRESVQDPSIDPTKNIDQIEDDSRKKVFKAGYQDNRGGNFDPTLKKRDRTGFLRHTRILFDDVYSSKKIRRNSPSFKSETSESSSASKALQNEESFDCMQACSPQRLDDKHRYCRRIPSRSFFSIFKEISQFSMGKQNFSLPRSFIWPFLEPTSFHEGIALSSQMDKTSWDKDKFLPGRFVDLRIEQGGIAEEHTESDETPKESGIYNSGKEILIGSLTKPN</sequence>
<comment type="caution">
    <text evidence="2">The sequence shown here is derived from an EMBL/GenBank/DDBJ whole genome shotgun (WGS) entry which is preliminary data.</text>
</comment>
<protein>
    <submittedName>
        <fullName evidence="2">Uncharacterized protein</fullName>
    </submittedName>
</protein>
<evidence type="ECO:0000313" key="3">
    <source>
        <dbReference type="Proteomes" id="UP000187429"/>
    </source>
</evidence>
<feature type="region of interest" description="Disordered" evidence="1">
    <location>
        <begin position="35"/>
        <end position="54"/>
    </location>
</feature>
<accession>A0A1R1YNR9</accession>
<reference evidence="3" key="1">
    <citation type="submission" date="2017-01" db="EMBL/GenBank/DDBJ databases">
        <authorList>
            <person name="Wang Y."/>
            <person name="White M."/>
            <person name="Kvist S."/>
            <person name="Moncalvo J.-M."/>
        </authorList>
    </citation>
    <scope>NUCLEOTIDE SEQUENCE [LARGE SCALE GENOMIC DNA]</scope>
    <source>
        <strain evidence="3">ID-206-W2</strain>
    </source>
</reference>
<evidence type="ECO:0000256" key="1">
    <source>
        <dbReference type="SAM" id="MobiDB-lite"/>
    </source>
</evidence>